<name>A0A0E0AS84_9ORYZ</name>
<dbReference type="AlphaFoldDB" id="A0A0E0AS84"/>
<accession>A0A0E0AS84</accession>
<dbReference type="EnsemblPlants" id="OGLUM08G06690.1">
    <property type="protein sequence ID" value="OGLUM08G06690.1"/>
    <property type="gene ID" value="OGLUM08G06690"/>
</dbReference>
<protein>
    <submittedName>
        <fullName evidence="1">Uncharacterized protein</fullName>
    </submittedName>
</protein>
<evidence type="ECO:0000313" key="2">
    <source>
        <dbReference type="Proteomes" id="UP000026961"/>
    </source>
</evidence>
<keyword evidence="2" id="KW-1185">Reference proteome</keyword>
<organism evidence="1">
    <name type="scientific">Oryza glumipatula</name>
    <dbReference type="NCBI Taxonomy" id="40148"/>
    <lineage>
        <taxon>Eukaryota</taxon>
        <taxon>Viridiplantae</taxon>
        <taxon>Streptophyta</taxon>
        <taxon>Embryophyta</taxon>
        <taxon>Tracheophyta</taxon>
        <taxon>Spermatophyta</taxon>
        <taxon>Magnoliopsida</taxon>
        <taxon>Liliopsida</taxon>
        <taxon>Poales</taxon>
        <taxon>Poaceae</taxon>
        <taxon>BOP clade</taxon>
        <taxon>Oryzoideae</taxon>
        <taxon>Oryzeae</taxon>
        <taxon>Oryzinae</taxon>
        <taxon>Oryza</taxon>
    </lineage>
</organism>
<reference evidence="1" key="2">
    <citation type="submission" date="2018-05" db="EMBL/GenBank/DDBJ databases">
        <title>OgluRS3 (Oryza glumaepatula Reference Sequence Version 3).</title>
        <authorList>
            <person name="Zhang J."/>
            <person name="Kudrna D."/>
            <person name="Lee S."/>
            <person name="Talag J."/>
            <person name="Welchert J."/>
            <person name="Wing R.A."/>
        </authorList>
    </citation>
    <scope>NUCLEOTIDE SEQUENCE [LARGE SCALE GENOMIC DNA]</scope>
</reference>
<proteinExistence type="predicted"/>
<dbReference type="HOGENOM" id="CLU_2389769_0_0_1"/>
<dbReference type="Gramene" id="OGLUM08G06690.1">
    <property type="protein sequence ID" value="OGLUM08G06690.1"/>
    <property type="gene ID" value="OGLUM08G06690"/>
</dbReference>
<dbReference type="Proteomes" id="UP000026961">
    <property type="component" value="Chromosome 8"/>
</dbReference>
<sequence>MHGLVREIGKKIGRASCGLQQQNNPVFPSLDRAIHSVATLHAWCHEVAAACSRRLRRFGHHRFGKVEEWNRNVLLYILSFDLAPISAAVCRRRA</sequence>
<reference evidence="1" key="1">
    <citation type="submission" date="2015-04" db="UniProtKB">
        <authorList>
            <consortium name="EnsemblPlants"/>
        </authorList>
    </citation>
    <scope>IDENTIFICATION</scope>
</reference>
<evidence type="ECO:0000313" key="1">
    <source>
        <dbReference type="EnsemblPlants" id="OGLUM08G06690.1"/>
    </source>
</evidence>